<dbReference type="RefSeq" id="WP_340295026.1">
    <property type="nucleotide sequence ID" value="NZ_JBBEOI010000200.1"/>
</dbReference>
<evidence type="ECO:0000313" key="3">
    <source>
        <dbReference type="Proteomes" id="UP001595685"/>
    </source>
</evidence>
<organism evidence="2 3">
    <name type="scientific">Aquipuribacter hungaricus</name>
    <dbReference type="NCBI Taxonomy" id="545624"/>
    <lineage>
        <taxon>Bacteria</taxon>
        <taxon>Bacillati</taxon>
        <taxon>Actinomycetota</taxon>
        <taxon>Actinomycetes</taxon>
        <taxon>Micrococcales</taxon>
        <taxon>Intrasporangiaceae</taxon>
        <taxon>Aquipuribacter</taxon>
    </lineage>
</organism>
<evidence type="ECO:0000313" key="2">
    <source>
        <dbReference type="EMBL" id="MFC3687807.1"/>
    </source>
</evidence>
<dbReference type="EMBL" id="JBHRWW010000003">
    <property type="protein sequence ID" value="MFC3687807.1"/>
    <property type="molecule type" value="Genomic_DNA"/>
</dbReference>
<evidence type="ECO:0000256" key="1">
    <source>
        <dbReference type="SAM" id="MobiDB-lite"/>
    </source>
</evidence>
<name>A0ABV7WFV1_9MICO</name>
<keyword evidence="3" id="KW-1185">Reference proteome</keyword>
<dbReference type="Pfam" id="PF21853">
    <property type="entry name" value="DUF6912"/>
    <property type="match status" value="1"/>
</dbReference>
<reference evidence="3" key="1">
    <citation type="journal article" date="2019" name="Int. J. Syst. Evol. Microbiol.">
        <title>The Global Catalogue of Microorganisms (GCM) 10K type strain sequencing project: providing services to taxonomists for standard genome sequencing and annotation.</title>
        <authorList>
            <consortium name="The Broad Institute Genomics Platform"/>
            <consortium name="The Broad Institute Genome Sequencing Center for Infectious Disease"/>
            <person name="Wu L."/>
            <person name="Ma J."/>
        </authorList>
    </citation>
    <scope>NUCLEOTIDE SEQUENCE [LARGE SCALE GENOMIC DNA]</scope>
    <source>
        <strain evidence="3">NCAIM B.02333</strain>
    </source>
</reference>
<gene>
    <name evidence="2" type="ORF">ACFOLH_05560</name>
</gene>
<feature type="region of interest" description="Disordered" evidence="1">
    <location>
        <begin position="73"/>
        <end position="104"/>
    </location>
</feature>
<protein>
    <submittedName>
        <fullName evidence="2">DUF6912 family protein</fullName>
    </submittedName>
</protein>
<accession>A0ABV7WFV1</accession>
<dbReference type="Proteomes" id="UP001595685">
    <property type="component" value="Unassembled WGS sequence"/>
</dbReference>
<sequence>MRVYVPTTPARVAALREHGLPEGTEAYAATPALAEALGMPAPGSEDADDDLAEVAVATAAEASLLLLAEDAAAGSGGGAEDHTGEQGSPGDAGSTGTGVAPPGPRRVVLAAEAPARPLGGDAHPATVVLTAPLPFAAVDTVLADDGTVPDRLARAVAAVDEDQERGVRMLENTALGWFAPSELD</sequence>
<comment type="caution">
    <text evidence="2">The sequence shown here is derived from an EMBL/GenBank/DDBJ whole genome shotgun (WGS) entry which is preliminary data.</text>
</comment>
<dbReference type="InterPro" id="IPR054206">
    <property type="entry name" value="DUF6912"/>
</dbReference>
<proteinExistence type="predicted"/>